<dbReference type="InterPro" id="IPR020103">
    <property type="entry name" value="PsdUridine_synth_cat_dom_sf"/>
</dbReference>
<protein>
    <recommendedName>
        <fullName evidence="2">Pseudouridine synthase RsuA/RluA-like domain-containing protein</fullName>
    </recommendedName>
</protein>
<evidence type="ECO:0000313" key="4">
    <source>
        <dbReference type="Proteomes" id="UP001438707"/>
    </source>
</evidence>
<dbReference type="Pfam" id="PF00849">
    <property type="entry name" value="PseudoU_synth_2"/>
    <property type="match status" value="1"/>
</dbReference>
<organism evidence="3 4">
    <name type="scientific">Apatococcus lobatus</name>
    <dbReference type="NCBI Taxonomy" id="904363"/>
    <lineage>
        <taxon>Eukaryota</taxon>
        <taxon>Viridiplantae</taxon>
        <taxon>Chlorophyta</taxon>
        <taxon>core chlorophytes</taxon>
        <taxon>Trebouxiophyceae</taxon>
        <taxon>Chlorellales</taxon>
        <taxon>Chlorellaceae</taxon>
        <taxon>Apatococcus</taxon>
    </lineage>
</organism>
<dbReference type="SUPFAM" id="SSF55120">
    <property type="entry name" value="Pseudouridine synthase"/>
    <property type="match status" value="1"/>
</dbReference>
<evidence type="ECO:0000259" key="2">
    <source>
        <dbReference type="Pfam" id="PF00849"/>
    </source>
</evidence>
<dbReference type="PANTHER" id="PTHR21600:SF52">
    <property type="entry name" value="PSEUDOURIDINE SYNTHASE RSUA_RLUA-LIKE DOMAIN-CONTAINING PROTEIN"/>
    <property type="match status" value="1"/>
</dbReference>
<dbReference type="Proteomes" id="UP001438707">
    <property type="component" value="Unassembled WGS sequence"/>
</dbReference>
<gene>
    <name evidence="3" type="ORF">WJX74_005453</name>
</gene>
<evidence type="ECO:0000313" key="3">
    <source>
        <dbReference type="EMBL" id="KAK9842997.1"/>
    </source>
</evidence>
<dbReference type="AlphaFoldDB" id="A0AAW1SAF9"/>
<accession>A0AAW1SAF9</accession>
<dbReference type="InterPro" id="IPR006145">
    <property type="entry name" value="PsdUridine_synth_RsuA/RluA"/>
</dbReference>
<dbReference type="GO" id="GO:0000455">
    <property type="term" value="P:enzyme-directed rRNA pseudouridine synthesis"/>
    <property type="evidence" value="ECO:0007669"/>
    <property type="project" value="TreeGrafter"/>
</dbReference>
<comment type="caution">
    <text evidence="3">The sequence shown here is derived from an EMBL/GenBank/DDBJ whole genome shotgun (WGS) entry which is preliminary data.</text>
</comment>
<reference evidence="3 4" key="1">
    <citation type="journal article" date="2024" name="Nat. Commun.">
        <title>Phylogenomics reveals the evolutionary origins of lichenization in chlorophyte algae.</title>
        <authorList>
            <person name="Puginier C."/>
            <person name="Libourel C."/>
            <person name="Otte J."/>
            <person name="Skaloud P."/>
            <person name="Haon M."/>
            <person name="Grisel S."/>
            <person name="Petersen M."/>
            <person name="Berrin J.G."/>
            <person name="Delaux P.M."/>
            <person name="Dal Grande F."/>
            <person name="Keller J."/>
        </authorList>
    </citation>
    <scope>NUCLEOTIDE SEQUENCE [LARGE SCALE GENOMIC DNA]</scope>
    <source>
        <strain evidence="3 4">SAG 2145</strain>
    </source>
</reference>
<evidence type="ECO:0000256" key="1">
    <source>
        <dbReference type="SAM" id="MobiDB-lite"/>
    </source>
</evidence>
<name>A0AAW1SAF9_9CHLO</name>
<dbReference type="GO" id="GO:0003723">
    <property type="term" value="F:RNA binding"/>
    <property type="evidence" value="ECO:0007669"/>
    <property type="project" value="InterPro"/>
</dbReference>
<proteinExistence type="predicted"/>
<dbReference type="Gene3D" id="3.30.2350.10">
    <property type="entry name" value="Pseudouridine synthase"/>
    <property type="match status" value="1"/>
</dbReference>
<keyword evidence="4" id="KW-1185">Reference proteome</keyword>
<sequence length="568" mass="61912">MQASPRLYSRRYSCKSHLASLSWQDIRSKPRQQQQQQQLQLYYSSGQNSAKIFSRRPAASIKLEALTHDPQQSSSALQQTLQAVALPPDLIPALGPRVEHIIARDAGTLSAVLSSQLQLPEHFTKELVRFGAVHWSAVLPALSEARLASMDAVKIREAKEARQHALQILTKQQASQPMQRARKDVAVNQWAYIRVHLHPKRFPAVYHIFWRERIVNFSKQWVVLDKPAGVPAVPTVDNILENCLACAARAVHALDSMHEGSEGDLPHLLITHRLDVWTSGILVLGRTPAFVAAFNRLLQAHSLGHSSGSGAGGGVRKLYRALSRRSPPEGLMEHHVITNHLVNGQPVRTQMFAEPGPATRPCFLTVQSRRQVMLNPVAAEAFGFSEAWESEVELGTGRTHQIRAQFAAAGCPLAGDLLYAPGPAEPFQSQPASSVNAGSSQQEARHRAASEGSGTVPEEPIGLQAWRLEDEMTVMLDRLLAESQQINILVDKSLSKDTPVTPFHSRAAPGSLVGCVGSNLPAEFVLSQPGCSMIILHANQALVLVSFCGSFAAHSKEAAGIRNAEGMG</sequence>
<feature type="domain" description="Pseudouridine synthase RsuA/RluA-like" evidence="2">
    <location>
        <begin position="221"/>
        <end position="408"/>
    </location>
</feature>
<dbReference type="CDD" id="cd02869">
    <property type="entry name" value="PseudoU_synth_RluA_like"/>
    <property type="match status" value="1"/>
</dbReference>
<dbReference type="GO" id="GO:0009982">
    <property type="term" value="F:pseudouridine synthase activity"/>
    <property type="evidence" value="ECO:0007669"/>
    <property type="project" value="InterPro"/>
</dbReference>
<feature type="compositionally biased region" description="Polar residues" evidence="1">
    <location>
        <begin position="427"/>
        <end position="442"/>
    </location>
</feature>
<dbReference type="EMBL" id="JALJOS010000002">
    <property type="protein sequence ID" value="KAK9842997.1"/>
    <property type="molecule type" value="Genomic_DNA"/>
</dbReference>
<dbReference type="PANTHER" id="PTHR21600">
    <property type="entry name" value="MITOCHONDRIAL RNA PSEUDOURIDINE SYNTHASE"/>
    <property type="match status" value="1"/>
</dbReference>
<feature type="region of interest" description="Disordered" evidence="1">
    <location>
        <begin position="422"/>
        <end position="460"/>
    </location>
</feature>
<dbReference type="InterPro" id="IPR050188">
    <property type="entry name" value="RluA_PseudoU_synthase"/>
</dbReference>